<sequence>MNNGAGGVGSGSGCSGSSSRRRGSATATAKGKHVQRRGRCSSVATTSCCLVLIVLQLRRHGDVISDPLFAT</sequence>
<proteinExistence type="predicted"/>
<feature type="compositionally biased region" description="Gly residues" evidence="1">
    <location>
        <begin position="1"/>
        <end position="14"/>
    </location>
</feature>
<evidence type="ECO:0000256" key="1">
    <source>
        <dbReference type="SAM" id="MobiDB-lite"/>
    </source>
</evidence>
<accession>A0A0A8YW33</accession>
<dbReference type="EMBL" id="GBRH01266541">
    <property type="protein sequence ID" value="JAD31354.1"/>
    <property type="molecule type" value="Transcribed_RNA"/>
</dbReference>
<organism evidence="2">
    <name type="scientific">Arundo donax</name>
    <name type="common">Giant reed</name>
    <name type="synonym">Donax arundinaceus</name>
    <dbReference type="NCBI Taxonomy" id="35708"/>
    <lineage>
        <taxon>Eukaryota</taxon>
        <taxon>Viridiplantae</taxon>
        <taxon>Streptophyta</taxon>
        <taxon>Embryophyta</taxon>
        <taxon>Tracheophyta</taxon>
        <taxon>Spermatophyta</taxon>
        <taxon>Magnoliopsida</taxon>
        <taxon>Liliopsida</taxon>
        <taxon>Poales</taxon>
        <taxon>Poaceae</taxon>
        <taxon>PACMAD clade</taxon>
        <taxon>Arundinoideae</taxon>
        <taxon>Arundineae</taxon>
        <taxon>Arundo</taxon>
    </lineage>
</organism>
<reference evidence="2" key="2">
    <citation type="journal article" date="2015" name="Data Brief">
        <title>Shoot transcriptome of the giant reed, Arundo donax.</title>
        <authorList>
            <person name="Barrero R.A."/>
            <person name="Guerrero F.D."/>
            <person name="Moolhuijzen P."/>
            <person name="Goolsby J.A."/>
            <person name="Tidwell J."/>
            <person name="Bellgard S.E."/>
            <person name="Bellgard M.I."/>
        </authorList>
    </citation>
    <scope>NUCLEOTIDE SEQUENCE</scope>
    <source>
        <tissue evidence="2">Shoot tissue taken approximately 20 cm above the soil surface</tissue>
    </source>
</reference>
<protein>
    <submittedName>
        <fullName evidence="2">Uncharacterized protein</fullName>
    </submittedName>
</protein>
<name>A0A0A8YW33_ARUDO</name>
<reference evidence="2" key="1">
    <citation type="submission" date="2014-09" db="EMBL/GenBank/DDBJ databases">
        <authorList>
            <person name="Magalhaes I.L.F."/>
            <person name="Oliveira U."/>
            <person name="Santos F.R."/>
            <person name="Vidigal T.H.D.A."/>
            <person name="Brescovit A.D."/>
            <person name="Santos A.J."/>
        </authorList>
    </citation>
    <scope>NUCLEOTIDE SEQUENCE</scope>
    <source>
        <tissue evidence="2">Shoot tissue taken approximately 20 cm above the soil surface</tissue>
    </source>
</reference>
<feature type="compositionally biased region" description="Basic residues" evidence="1">
    <location>
        <begin position="30"/>
        <end position="39"/>
    </location>
</feature>
<feature type="region of interest" description="Disordered" evidence="1">
    <location>
        <begin position="1"/>
        <end position="41"/>
    </location>
</feature>
<evidence type="ECO:0000313" key="2">
    <source>
        <dbReference type="EMBL" id="JAD31354.1"/>
    </source>
</evidence>
<dbReference type="AlphaFoldDB" id="A0A0A8YW33"/>